<feature type="compositionally biased region" description="Gly residues" evidence="2">
    <location>
        <begin position="526"/>
        <end position="539"/>
    </location>
</feature>
<dbReference type="OrthoDB" id="415358at2759"/>
<evidence type="ECO:0000256" key="1">
    <source>
        <dbReference type="ARBA" id="ARBA00006801"/>
    </source>
</evidence>
<dbReference type="Proteomes" id="UP000247498">
    <property type="component" value="Unassembled WGS sequence"/>
</dbReference>
<feature type="domain" description="JmjC" evidence="3">
    <location>
        <begin position="110"/>
        <end position="407"/>
    </location>
</feature>
<dbReference type="PANTHER" id="PTHR12461:SF100">
    <property type="entry name" value="JMJC DOMAIN-CONTAINING PROTEIN 4"/>
    <property type="match status" value="1"/>
</dbReference>
<dbReference type="Gene3D" id="2.60.120.10">
    <property type="entry name" value="Jelly Rolls"/>
    <property type="match status" value="2"/>
</dbReference>
<sequence>MGNQGGGRVDAISLEDAVDGLRLWKGYVSQRKPVLIKGVPGSWGAEITDNLLIREAGKAKVLVEVREGARGTYGLGRKAPMRFGDFVRRAAGGDGGLYLSTQQARFAGAPVAPDGHPELTAPPVTQLLGHLPLQPAPLPHLVPQSINMWMGAATEGSSTGLHHDFHDNLYVLLRGRKRFRLYPPSSAAAMGVRGRVARVHANGRIVYEGQGDVAADGSDKREVARWRARRAAEAAVASAEAAAARREPGAAAALAAAEAQLEAALDRALGSDDFDADAAAGEDDYECSDDGAGDSSDGSSGDDGGGARRSQVAGGAGGEEEPPPSFSRVDLSLPPAELRRRHPSFPGAGAAIVAEVAAGQCLYLPAGWFHEVTSYSDPGCATHLAFNWWFHPPDNLAPTNAAFKQPYTSDYWPSLWAARKGRLQALQAAARARNGGQPQTEPQRQQQQQQQRQGQRRPALAPPPAKGVLRKGRARRKGGGRIHWRGGVADVANRYYRGMTHEGTASGSAAVWPPPRERGQQAEAAAGGGGGGGEGGGEAGAEEPEDAVAAYFRANPQALQALLAQLGAGGGGGGRGGGGGGGGGGGAQGPQGLPRRSPLAAGRRHHIAVAVRIRKRVPKPDNPMF</sequence>
<comment type="similarity">
    <text evidence="1">Belongs to the JARID1 histone demethylase family.</text>
</comment>
<feature type="compositionally biased region" description="Acidic residues" evidence="2">
    <location>
        <begin position="275"/>
        <end position="292"/>
    </location>
</feature>
<organism evidence="4 5">
    <name type="scientific">Raphidocelis subcapitata</name>
    <dbReference type="NCBI Taxonomy" id="307507"/>
    <lineage>
        <taxon>Eukaryota</taxon>
        <taxon>Viridiplantae</taxon>
        <taxon>Chlorophyta</taxon>
        <taxon>core chlorophytes</taxon>
        <taxon>Chlorophyceae</taxon>
        <taxon>CS clade</taxon>
        <taxon>Sphaeropleales</taxon>
        <taxon>Selenastraceae</taxon>
        <taxon>Raphidocelis</taxon>
    </lineage>
</organism>
<dbReference type="SUPFAM" id="SSF51197">
    <property type="entry name" value="Clavaminate synthase-like"/>
    <property type="match status" value="1"/>
</dbReference>
<dbReference type="AlphaFoldDB" id="A0A2V0NWQ0"/>
<dbReference type="InterPro" id="IPR003347">
    <property type="entry name" value="JmjC_dom"/>
</dbReference>
<dbReference type="PANTHER" id="PTHR12461">
    <property type="entry name" value="HYPOXIA-INDUCIBLE FACTOR 1 ALPHA INHIBITOR-RELATED"/>
    <property type="match status" value="1"/>
</dbReference>
<reference evidence="4 5" key="1">
    <citation type="journal article" date="2018" name="Sci. Rep.">
        <title>Raphidocelis subcapitata (=Pseudokirchneriella subcapitata) provides an insight into genome evolution and environmental adaptations in the Sphaeropleales.</title>
        <authorList>
            <person name="Suzuki S."/>
            <person name="Yamaguchi H."/>
            <person name="Nakajima N."/>
            <person name="Kawachi M."/>
        </authorList>
    </citation>
    <scope>NUCLEOTIDE SEQUENCE [LARGE SCALE GENOMIC DNA]</scope>
    <source>
        <strain evidence="4 5">NIES-35</strain>
    </source>
</reference>
<feature type="region of interest" description="Disordered" evidence="2">
    <location>
        <begin position="571"/>
        <end position="603"/>
    </location>
</feature>
<accession>A0A2V0NWQ0</accession>
<feature type="compositionally biased region" description="Low complexity" evidence="2">
    <location>
        <begin position="428"/>
        <end position="459"/>
    </location>
</feature>
<evidence type="ECO:0000256" key="2">
    <source>
        <dbReference type="SAM" id="MobiDB-lite"/>
    </source>
</evidence>
<dbReference type="PROSITE" id="PS51184">
    <property type="entry name" value="JMJC"/>
    <property type="match status" value="1"/>
</dbReference>
<proteinExistence type="inferred from homology"/>
<feature type="region of interest" description="Disordered" evidence="2">
    <location>
        <begin position="504"/>
        <end position="543"/>
    </location>
</feature>
<evidence type="ECO:0000259" key="3">
    <source>
        <dbReference type="PROSITE" id="PS51184"/>
    </source>
</evidence>
<dbReference type="Pfam" id="PF13621">
    <property type="entry name" value="Cupin_8"/>
    <property type="match status" value="1"/>
</dbReference>
<evidence type="ECO:0000313" key="5">
    <source>
        <dbReference type="Proteomes" id="UP000247498"/>
    </source>
</evidence>
<dbReference type="EMBL" id="BDRX01000029">
    <property type="protein sequence ID" value="GBF92068.1"/>
    <property type="molecule type" value="Genomic_DNA"/>
</dbReference>
<dbReference type="STRING" id="307507.A0A2V0NWQ0"/>
<gene>
    <name evidence="4" type="ORF">Rsub_04415</name>
</gene>
<protein>
    <recommendedName>
        <fullName evidence="3">JmjC domain-containing protein</fullName>
    </recommendedName>
</protein>
<feature type="region of interest" description="Disordered" evidence="2">
    <location>
        <begin position="275"/>
        <end position="331"/>
    </location>
</feature>
<dbReference type="InterPro" id="IPR014710">
    <property type="entry name" value="RmlC-like_jellyroll"/>
</dbReference>
<dbReference type="InterPro" id="IPR041667">
    <property type="entry name" value="Cupin_8"/>
</dbReference>
<dbReference type="SMART" id="SM00558">
    <property type="entry name" value="JmjC"/>
    <property type="match status" value="1"/>
</dbReference>
<evidence type="ECO:0000313" key="4">
    <source>
        <dbReference type="EMBL" id="GBF92068.1"/>
    </source>
</evidence>
<feature type="compositionally biased region" description="Basic residues" evidence="2">
    <location>
        <begin position="468"/>
        <end position="483"/>
    </location>
</feature>
<comment type="caution">
    <text evidence="4">The sequence shown here is derived from an EMBL/GenBank/DDBJ whole genome shotgun (WGS) entry which is preliminary data.</text>
</comment>
<keyword evidence="5" id="KW-1185">Reference proteome</keyword>
<feature type="compositionally biased region" description="Gly residues" evidence="2">
    <location>
        <begin position="571"/>
        <end position="589"/>
    </location>
</feature>
<dbReference type="InParanoid" id="A0A2V0NWQ0"/>
<name>A0A2V0NWQ0_9CHLO</name>
<feature type="region of interest" description="Disordered" evidence="2">
    <location>
        <begin position="428"/>
        <end position="483"/>
    </location>
</feature>